<keyword evidence="2" id="KW-1185">Reference proteome</keyword>
<dbReference type="STRING" id="1125712.HMPREF1316_2155"/>
<dbReference type="AlphaFoldDB" id="U2TB17"/>
<proteinExistence type="predicted"/>
<name>U2TB17_9ACTN</name>
<evidence type="ECO:0000313" key="2">
    <source>
        <dbReference type="Proteomes" id="UP000016638"/>
    </source>
</evidence>
<accession>U2TB17</accession>
<dbReference type="PATRIC" id="fig|1125712.3.peg.387"/>
<gene>
    <name evidence="1" type="ORF">HMPREF1316_2155</name>
</gene>
<evidence type="ECO:0000313" key="1">
    <source>
        <dbReference type="EMBL" id="ERL10234.1"/>
    </source>
</evidence>
<dbReference type="eggNOG" id="COG0846">
    <property type="taxonomic scope" value="Bacteria"/>
</dbReference>
<protein>
    <submittedName>
        <fullName evidence="1">Uncharacterized protein</fullName>
    </submittedName>
</protein>
<reference evidence="1 2" key="1">
    <citation type="submission" date="2013-08" db="EMBL/GenBank/DDBJ databases">
        <authorList>
            <person name="Durkin A.S."/>
            <person name="Haft D.R."/>
            <person name="McCorrison J."/>
            <person name="Torralba M."/>
            <person name="Gillis M."/>
            <person name="Haft D.H."/>
            <person name="Methe B."/>
            <person name="Sutton G."/>
            <person name="Nelson K.E."/>
        </authorList>
    </citation>
    <scope>NUCLEOTIDE SEQUENCE [LARGE SCALE GENOMIC DNA]</scope>
    <source>
        <strain evidence="1 2">F0195</strain>
    </source>
</reference>
<sequence>MSMNLRADDTFVEDNGWHEAAGRYRDFMDAHGWGRVSHLELGVGMSTPVIIKYPFWQHTSTNPQAKYACANYGEAYTPAEIRSRLILLDADIDTALSEALALIGHEEAQHGVRS</sequence>
<dbReference type="Proteomes" id="UP000016638">
    <property type="component" value="Unassembled WGS sequence"/>
</dbReference>
<comment type="caution">
    <text evidence="1">The sequence shown here is derived from an EMBL/GenBank/DDBJ whole genome shotgun (WGS) entry which is preliminary data.</text>
</comment>
<dbReference type="EMBL" id="AWEZ01000016">
    <property type="protein sequence ID" value="ERL10234.1"/>
    <property type="molecule type" value="Genomic_DNA"/>
</dbReference>
<organism evidence="1 2">
    <name type="scientific">Olsenella profusa F0195</name>
    <dbReference type="NCBI Taxonomy" id="1125712"/>
    <lineage>
        <taxon>Bacteria</taxon>
        <taxon>Bacillati</taxon>
        <taxon>Actinomycetota</taxon>
        <taxon>Coriobacteriia</taxon>
        <taxon>Coriobacteriales</taxon>
        <taxon>Atopobiaceae</taxon>
        <taxon>Olsenella</taxon>
    </lineage>
</organism>